<dbReference type="Gene3D" id="3.40.50.150">
    <property type="entry name" value="Vaccinia Virus protein VP39"/>
    <property type="match status" value="1"/>
</dbReference>
<comment type="caution">
    <text evidence="1">The sequence shown here is derived from an EMBL/GenBank/DDBJ whole genome shotgun (WGS) entry which is preliminary data.</text>
</comment>
<keyword evidence="2" id="KW-1185">Reference proteome</keyword>
<name>A0AAN8IKH1_TRICO</name>
<accession>A0AAN8IKH1</accession>
<evidence type="ECO:0000313" key="1">
    <source>
        <dbReference type="EMBL" id="KAK5972647.1"/>
    </source>
</evidence>
<organism evidence="1 2">
    <name type="scientific">Trichostrongylus colubriformis</name>
    <name type="common">Black scour worm</name>
    <dbReference type="NCBI Taxonomy" id="6319"/>
    <lineage>
        <taxon>Eukaryota</taxon>
        <taxon>Metazoa</taxon>
        <taxon>Ecdysozoa</taxon>
        <taxon>Nematoda</taxon>
        <taxon>Chromadorea</taxon>
        <taxon>Rhabditida</taxon>
        <taxon>Rhabditina</taxon>
        <taxon>Rhabditomorpha</taxon>
        <taxon>Strongyloidea</taxon>
        <taxon>Trichostrongylidae</taxon>
        <taxon>Trichostrongylus</taxon>
    </lineage>
</organism>
<gene>
    <name evidence="1" type="ORF">GCK32_019214</name>
</gene>
<reference evidence="1 2" key="1">
    <citation type="submission" date="2019-10" db="EMBL/GenBank/DDBJ databases">
        <title>Assembly and Annotation for the nematode Trichostrongylus colubriformis.</title>
        <authorList>
            <person name="Martin J."/>
        </authorList>
    </citation>
    <scope>NUCLEOTIDE SEQUENCE [LARGE SCALE GENOMIC DNA]</scope>
    <source>
        <strain evidence="1">G859</strain>
        <tissue evidence="1">Whole worm</tissue>
    </source>
</reference>
<evidence type="ECO:0008006" key="3">
    <source>
        <dbReference type="Google" id="ProtNLM"/>
    </source>
</evidence>
<sequence length="91" mass="10071">MFSGEQYDVVLLDACTTKENTKFLCPVDIFITSTAVGLLANVIEPKGAIIVNLLSIEHNVHVVSEELKSDFEKAFRNCVMKRAPNVNMVSI</sequence>
<dbReference type="InterPro" id="IPR029063">
    <property type="entry name" value="SAM-dependent_MTases_sf"/>
</dbReference>
<dbReference type="EMBL" id="WIXE01016454">
    <property type="protein sequence ID" value="KAK5972647.1"/>
    <property type="molecule type" value="Genomic_DNA"/>
</dbReference>
<protein>
    <recommendedName>
        <fullName evidence="3">PABS domain-containing protein</fullName>
    </recommendedName>
</protein>
<evidence type="ECO:0000313" key="2">
    <source>
        <dbReference type="Proteomes" id="UP001331761"/>
    </source>
</evidence>
<dbReference type="AlphaFoldDB" id="A0AAN8IKH1"/>
<dbReference type="Proteomes" id="UP001331761">
    <property type="component" value="Unassembled WGS sequence"/>
</dbReference>
<proteinExistence type="predicted"/>